<evidence type="ECO:0000313" key="3">
    <source>
        <dbReference type="Proteomes" id="UP000559027"/>
    </source>
</evidence>
<feature type="region of interest" description="Disordered" evidence="1">
    <location>
        <begin position="324"/>
        <end position="392"/>
    </location>
</feature>
<keyword evidence="3" id="KW-1185">Reference proteome</keyword>
<dbReference type="EMBL" id="JAACJO010000003">
    <property type="protein sequence ID" value="KAF5360513.1"/>
    <property type="molecule type" value="Genomic_DNA"/>
</dbReference>
<dbReference type="AlphaFoldDB" id="A0A8H5G8W8"/>
<feature type="compositionally biased region" description="Low complexity" evidence="1">
    <location>
        <begin position="356"/>
        <end position="392"/>
    </location>
</feature>
<dbReference type="OrthoDB" id="3252135at2759"/>
<proteinExistence type="predicted"/>
<dbReference type="Proteomes" id="UP000559027">
    <property type="component" value="Unassembled WGS sequence"/>
</dbReference>
<evidence type="ECO:0000256" key="1">
    <source>
        <dbReference type="SAM" id="MobiDB-lite"/>
    </source>
</evidence>
<name>A0A8H5G8W8_9AGAR</name>
<protein>
    <submittedName>
        <fullName evidence="2">Uncharacterized protein</fullName>
    </submittedName>
</protein>
<gene>
    <name evidence="2" type="ORF">D9756_004881</name>
</gene>
<accession>A0A8H5G8W8</accession>
<reference evidence="2 3" key="1">
    <citation type="journal article" date="2020" name="ISME J.">
        <title>Uncovering the hidden diversity of litter-decomposition mechanisms in mushroom-forming fungi.</title>
        <authorList>
            <person name="Floudas D."/>
            <person name="Bentzer J."/>
            <person name="Ahren D."/>
            <person name="Johansson T."/>
            <person name="Persson P."/>
            <person name="Tunlid A."/>
        </authorList>
    </citation>
    <scope>NUCLEOTIDE SEQUENCE [LARGE SCALE GENOMIC DNA]</scope>
    <source>
        <strain evidence="2 3">CBS 146.42</strain>
    </source>
</reference>
<evidence type="ECO:0000313" key="2">
    <source>
        <dbReference type="EMBL" id="KAF5360513.1"/>
    </source>
</evidence>
<organism evidence="2 3">
    <name type="scientific">Leucocoprinus leucothites</name>
    <dbReference type="NCBI Taxonomy" id="201217"/>
    <lineage>
        <taxon>Eukaryota</taxon>
        <taxon>Fungi</taxon>
        <taxon>Dikarya</taxon>
        <taxon>Basidiomycota</taxon>
        <taxon>Agaricomycotina</taxon>
        <taxon>Agaricomycetes</taxon>
        <taxon>Agaricomycetidae</taxon>
        <taxon>Agaricales</taxon>
        <taxon>Agaricineae</taxon>
        <taxon>Agaricaceae</taxon>
        <taxon>Leucocoprinus</taxon>
    </lineage>
</organism>
<comment type="caution">
    <text evidence="2">The sequence shown here is derived from an EMBL/GenBank/DDBJ whole genome shotgun (WGS) entry which is preliminary data.</text>
</comment>
<sequence length="613" mass="68471">MSPRSNQETLTTPLRSGDSSLSATISLNPLLSSFVILSKMTSSVKGFDLPRYSASVPAPDYSFEPLCGERTLEQTPRQTRPAPESTFIRRSGKSTVVLHNQEDNVRMPSYGRGAPIAGSVLFDSSSNVYEVVLEIFGKVETMSSDGGAKTTTVVNNRRVLWSDCQKNGQCPSQIEFSVRLPTTFRDDQGEERPLPPTYAVDFHGIPALYVRTSYFIQFLIARNLSKKLDFLTKTKRIFIPFEYYPRTRPHRPIVSSRCFFSSVKSTPEEWHQTIAPMKTPLNEDPGPIFTHLLIPSSRIYGIRDSIPIHVQLSGPEEALRAFLQPKPKEPSRRIQLPGGKLCPKPPSMFPNLSQKSLSLRPALSSSTSPSTSPTGTTNLSSPTLSSPPLSPTISRALFSPRLPSVEPSAPLWSDDATRPTLRVFLLRQVTIEARSGKKSWRNQVLGEAKLVTVPPLLATSCYSPYGAAEPQEEDHLDWEGELQINNRYNIGGWQAAGVHVKVSPPLLAAKLDLLGTLRVPVEPSGLRFHISLLFDAQELRLRKLPPKARTSRGTKWRFVLSEIFPFRHDSSFRLLSESSNAVVLPLSRILSPYLLYLKMNGPRRYMVYNRLFP</sequence>